<organism evidence="10 11">
    <name type="scientific">Acetoanaerobium pronyense</name>
    <dbReference type="NCBI Taxonomy" id="1482736"/>
    <lineage>
        <taxon>Bacteria</taxon>
        <taxon>Bacillati</taxon>
        <taxon>Bacillota</taxon>
        <taxon>Clostridia</taxon>
        <taxon>Peptostreptococcales</taxon>
        <taxon>Filifactoraceae</taxon>
        <taxon>Acetoanaerobium</taxon>
    </lineage>
</organism>
<keyword evidence="4 8" id="KW-0067">ATP-binding</keyword>
<proteinExistence type="inferred from homology"/>
<dbReference type="Pfam" id="PF03477">
    <property type="entry name" value="ATP-cone"/>
    <property type="match status" value="1"/>
</dbReference>
<dbReference type="InterPro" id="IPR003796">
    <property type="entry name" value="RNR_NrdR-like"/>
</dbReference>
<dbReference type="InterPro" id="IPR005144">
    <property type="entry name" value="ATP-cone_dom"/>
</dbReference>
<keyword evidence="7 8" id="KW-0804">Transcription</keyword>
<evidence type="ECO:0000256" key="4">
    <source>
        <dbReference type="ARBA" id="ARBA00022840"/>
    </source>
</evidence>
<feature type="zinc finger region" evidence="8">
    <location>
        <begin position="3"/>
        <end position="34"/>
    </location>
</feature>
<evidence type="ECO:0000256" key="7">
    <source>
        <dbReference type="ARBA" id="ARBA00023163"/>
    </source>
</evidence>
<evidence type="ECO:0000256" key="6">
    <source>
        <dbReference type="ARBA" id="ARBA00023125"/>
    </source>
</evidence>
<comment type="caution">
    <text evidence="10">The sequence shown here is derived from an EMBL/GenBank/DDBJ whole genome shotgun (WGS) entry which is preliminary data.</text>
</comment>
<reference evidence="10 11" key="1">
    <citation type="submission" date="2021-03" db="EMBL/GenBank/DDBJ databases">
        <title>Genomic Encyclopedia of Type Strains, Phase IV (KMG-IV): sequencing the most valuable type-strain genomes for metagenomic binning, comparative biology and taxonomic classification.</title>
        <authorList>
            <person name="Goeker M."/>
        </authorList>
    </citation>
    <scope>NUCLEOTIDE SEQUENCE [LARGE SCALE GENOMIC DNA]</scope>
    <source>
        <strain evidence="10 11">DSM 27512</strain>
    </source>
</reference>
<evidence type="ECO:0000256" key="5">
    <source>
        <dbReference type="ARBA" id="ARBA00023015"/>
    </source>
</evidence>
<dbReference type="NCBIfam" id="TIGR00244">
    <property type="entry name" value="transcriptional regulator NrdR"/>
    <property type="match status" value="1"/>
</dbReference>
<keyword evidence="6 8" id="KW-0238">DNA-binding</keyword>
<name>A0ABS4KFY8_9FIRM</name>
<evidence type="ECO:0000256" key="3">
    <source>
        <dbReference type="ARBA" id="ARBA00022833"/>
    </source>
</evidence>
<dbReference type="EMBL" id="JAGGLI010000003">
    <property type="protein sequence ID" value="MBP2026663.1"/>
    <property type="molecule type" value="Genomic_DNA"/>
</dbReference>
<dbReference type="Proteomes" id="UP001314903">
    <property type="component" value="Unassembled WGS sequence"/>
</dbReference>
<keyword evidence="2 8" id="KW-0547">Nucleotide-binding</keyword>
<evidence type="ECO:0000256" key="2">
    <source>
        <dbReference type="ARBA" id="ARBA00022741"/>
    </source>
</evidence>
<keyword evidence="8" id="KW-0863">Zinc-finger</keyword>
<dbReference type="PANTHER" id="PTHR30455">
    <property type="entry name" value="TRANSCRIPTIONAL REPRESSOR NRDR"/>
    <property type="match status" value="1"/>
</dbReference>
<dbReference type="HAMAP" id="MF_00440">
    <property type="entry name" value="NrdR"/>
    <property type="match status" value="1"/>
</dbReference>
<evidence type="ECO:0000256" key="8">
    <source>
        <dbReference type="HAMAP-Rule" id="MF_00440"/>
    </source>
</evidence>
<protein>
    <recommendedName>
        <fullName evidence="8">Transcriptional repressor NrdR</fullName>
    </recommendedName>
</protein>
<comment type="cofactor">
    <cofactor evidence="8">
        <name>Zn(2+)</name>
        <dbReference type="ChEBI" id="CHEBI:29105"/>
    </cofactor>
    <text evidence="8">Binds 1 zinc ion.</text>
</comment>
<dbReference type="RefSeq" id="WP_209658932.1">
    <property type="nucleotide sequence ID" value="NZ_JAGGLI010000003.1"/>
</dbReference>
<dbReference type="Pfam" id="PF22811">
    <property type="entry name" value="Zn_ribbon_NrdR"/>
    <property type="match status" value="1"/>
</dbReference>
<evidence type="ECO:0000259" key="9">
    <source>
        <dbReference type="PROSITE" id="PS51161"/>
    </source>
</evidence>
<feature type="domain" description="ATP-cone" evidence="9">
    <location>
        <begin position="49"/>
        <end position="139"/>
    </location>
</feature>
<keyword evidence="1 8" id="KW-0678">Repressor</keyword>
<keyword evidence="3 8" id="KW-0862">Zinc</keyword>
<dbReference type="PROSITE" id="PS51161">
    <property type="entry name" value="ATP_CONE"/>
    <property type="match status" value="1"/>
</dbReference>
<evidence type="ECO:0000256" key="1">
    <source>
        <dbReference type="ARBA" id="ARBA00022491"/>
    </source>
</evidence>
<keyword evidence="11" id="KW-1185">Reference proteome</keyword>
<dbReference type="InterPro" id="IPR055173">
    <property type="entry name" value="NrdR-like_N"/>
</dbReference>
<gene>
    <name evidence="8" type="primary">nrdR</name>
    <name evidence="10" type="ORF">J2Z35_000452</name>
</gene>
<evidence type="ECO:0000313" key="10">
    <source>
        <dbReference type="EMBL" id="MBP2026663.1"/>
    </source>
</evidence>
<keyword evidence="8" id="KW-0479">Metal-binding</keyword>
<evidence type="ECO:0000313" key="11">
    <source>
        <dbReference type="Proteomes" id="UP001314903"/>
    </source>
</evidence>
<comment type="similarity">
    <text evidence="8">Belongs to the NrdR family.</text>
</comment>
<comment type="function">
    <text evidence="8">Negatively regulates transcription of bacterial ribonucleotide reductase nrd genes and operons by binding to NrdR-boxes.</text>
</comment>
<sequence>MNCPYCNFEMSKVVDSRPTEEGNAIRRRRECENCKKRFTTYEKIEQVSVMVIKKDGSREYFDREKILKGIVRSCEKRPITLEQMENVVSEIEKDILNMMQREVSSDKIGELVMESLKELDEVCYVRFASVYRQFKDINSFLEELKNIMGEKYKI</sequence>
<keyword evidence="5 8" id="KW-0805">Transcription regulation</keyword>
<dbReference type="PANTHER" id="PTHR30455:SF2">
    <property type="entry name" value="TRANSCRIPTIONAL REPRESSOR NRDR"/>
    <property type="match status" value="1"/>
</dbReference>
<accession>A0ABS4KFY8</accession>